<sequence>MNNSNNPNTSQPGANPRPGAGRAVNIQPSQIPQLAQAFKNEIQLAKQAGDDTAKAQQHYAKANSIKQILMNYQAQQKALKASQAANQGIQSNQAQQNTTQNANQQTNVASQPISQQMNQNYQAQKPQTQQTQQPQQQTHQQSMPQQHQQQTQPLQQQQHQIQQQSQPSQSIQPTPQPQQSIPQSIPARTPSHGMSSPAMNSGINNHGPGQSQQSPMMSNVSTPSLPQGTASSPTTATNSTVTVERFNQVKARLAEFQKKIQKLEYTKNSYQFTPEQLTSVEAQQAELKSKYQQYETYAVYMKQQLLAQARAQTQSTGSTGNQGANIPNTQYQRTQQIPVNTGINTGTPRGTGPQQPPPPQQPRPQQQTQGMTHTQPMNQGSQPQRNMSTGPQGQQVSQGMKPMGSIPSTGGMAGGITGGMQNTSNIPVTGSNIPLSGSLPVSGSNMTGNLSKQGRSVSPPGMNSVATPNKPSPGGTMSGPPSINLSGITKPSVPPIPISSTINVKPPTAVTLKPNANTSRATLMGGGANGMGPILGTPAMVKLPTYELSVGAGESIPDNAGRVLTKRKLNELVNTIGADEGDGKTNIDGDVEELLLDLADEFITSVTGFACRLAKHRKMESVDVRDVQLHLERNWNIRIPGYAMDEIKSTRKWQPSSSYTQKVSGVDISKSVNGNIS</sequence>
<comment type="subcellular location">
    <subcellularLocation>
        <location evidence="1">Nucleus</location>
    </subcellularLocation>
</comment>
<keyword evidence="3" id="KW-0805">Transcription regulation</keyword>
<dbReference type="InterPro" id="IPR037794">
    <property type="entry name" value="TAF12"/>
</dbReference>
<feature type="compositionally biased region" description="Polar residues" evidence="6">
    <location>
        <begin position="113"/>
        <end position="125"/>
    </location>
</feature>
<evidence type="ECO:0000256" key="6">
    <source>
        <dbReference type="SAM" id="MobiDB-lite"/>
    </source>
</evidence>
<feature type="compositionally biased region" description="Polar residues" evidence="6">
    <location>
        <begin position="371"/>
        <end position="398"/>
    </location>
</feature>
<dbReference type="SUPFAM" id="SSF47113">
    <property type="entry name" value="Histone-fold"/>
    <property type="match status" value="1"/>
</dbReference>
<feature type="region of interest" description="Disordered" evidence="6">
    <location>
        <begin position="312"/>
        <end position="492"/>
    </location>
</feature>
<dbReference type="Gene3D" id="1.10.20.10">
    <property type="entry name" value="Histone, subunit A"/>
    <property type="match status" value="1"/>
</dbReference>
<keyword evidence="9" id="KW-1185">Reference proteome</keyword>
<feature type="compositionally biased region" description="Polar residues" evidence="6">
    <location>
        <begin position="421"/>
        <end position="456"/>
    </location>
</feature>
<dbReference type="EMBL" id="OZ004260">
    <property type="protein sequence ID" value="CAK7922383.1"/>
    <property type="molecule type" value="Genomic_DNA"/>
</dbReference>
<evidence type="ECO:0000256" key="4">
    <source>
        <dbReference type="ARBA" id="ARBA00023163"/>
    </source>
</evidence>
<dbReference type="Pfam" id="PF03847">
    <property type="entry name" value="TFIID_20kDa"/>
    <property type="match status" value="1"/>
</dbReference>
<evidence type="ECO:0000256" key="1">
    <source>
        <dbReference type="ARBA" id="ARBA00004123"/>
    </source>
</evidence>
<feature type="compositionally biased region" description="Low complexity" evidence="6">
    <location>
        <begin position="472"/>
        <end position="482"/>
    </location>
</feature>
<protein>
    <recommendedName>
        <fullName evidence="7">Transcription initiation factor TFIID subunit 12 domain-containing protein</fullName>
    </recommendedName>
</protein>
<feature type="compositionally biased region" description="Low complexity" evidence="6">
    <location>
        <begin position="126"/>
        <end position="186"/>
    </location>
</feature>
<dbReference type="PANTHER" id="PTHR12264">
    <property type="entry name" value="TRANSCRIPTION INITIATION FACTOR TFIID SUBUNIT 12"/>
    <property type="match status" value="1"/>
</dbReference>
<feature type="region of interest" description="Disordered" evidence="6">
    <location>
        <begin position="113"/>
        <end position="239"/>
    </location>
</feature>
<evidence type="ECO:0000313" key="8">
    <source>
        <dbReference type="EMBL" id="CAK7922383.1"/>
    </source>
</evidence>
<dbReference type="CDD" id="cd07981">
    <property type="entry name" value="HFD_TAF12"/>
    <property type="match status" value="1"/>
</dbReference>
<dbReference type="PANTHER" id="PTHR12264:SF21">
    <property type="entry name" value="TRANSCRIPTION INITIATION FACTOR TFIID SUBUNIT 12"/>
    <property type="match status" value="1"/>
</dbReference>
<feature type="region of interest" description="Disordered" evidence="6">
    <location>
        <begin position="1"/>
        <end position="29"/>
    </location>
</feature>
<comment type="similarity">
    <text evidence="2">Belongs to the TAF12 family.</text>
</comment>
<dbReference type="InterPro" id="IPR003228">
    <property type="entry name" value="TFIID_TAF12_dom"/>
</dbReference>
<keyword evidence="5" id="KW-0539">Nucleus</keyword>
<feature type="compositionally biased region" description="Polar residues" evidence="6">
    <location>
        <begin position="315"/>
        <end position="344"/>
    </location>
</feature>
<evidence type="ECO:0000259" key="7">
    <source>
        <dbReference type="Pfam" id="PF03847"/>
    </source>
</evidence>
<keyword evidence="4" id="KW-0804">Transcription</keyword>
<reference evidence="8 9" key="1">
    <citation type="submission" date="2024-01" db="EMBL/GenBank/DDBJ databases">
        <authorList>
            <consortium name="Genoscope - CEA"/>
            <person name="William W."/>
        </authorList>
    </citation>
    <scope>NUCLEOTIDE SEQUENCE [LARGE SCALE GENOMIC DNA]</scope>
    <source>
        <strain evidence="8 9">29B2s-10</strain>
    </source>
</reference>
<evidence type="ECO:0000256" key="2">
    <source>
        <dbReference type="ARBA" id="ARBA00007530"/>
    </source>
</evidence>
<name>A0ABP0EM75_9ASCO</name>
<evidence type="ECO:0000256" key="3">
    <source>
        <dbReference type="ARBA" id="ARBA00023015"/>
    </source>
</evidence>
<feature type="domain" description="Transcription initiation factor TFIID subunit 12" evidence="7">
    <location>
        <begin position="565"/>
        <end position="637"/>
    </location>
</feature>
<feature type="compositionally biased region" description="Low complexity" evidence="6">
    <location>
        <begin position="229"/>
        <end position="239"/>
    </location>
</feature>
<gene>
    <name evidence="8" type="ORF">CAAN4_H26082</name>
</gene>
<proteinExistence type="inferred from homology"/>
<dbReference type="InterPro" id="IPR009072">
    <property type="entry name" value="Histone-fold"/>
</dbReference>
<feature type="compositionally biased region" description="Polar residues" evidence="6">
    <location>
        <begin position="192"/>
        <end position="228"/>
    </location>
</feature>
<feature type="compositionally biased region" description="Polar residues" evidence="6">
    <location>
        <begin position="1"/>
        <end position="13"/>
    </location>
</feature>
<evidence type="ECO:0000313" key="9">
    <source>
        <dbReference type="Proteomes" id="UP001497600"/>
    </source>
</evidence>
<organism evidence="8 9">
    <name type="scientific">[Candida] anglica</name>
    <dbReference type="NCBI Taxonomy" id="148631"/>
    <lineage>
        <taxon>Eukaryota</taxon>
        <taxon>Fungi</taxon>
        <taxon>Dikarya</taxon>
        <taxon>Ascomycota</taxon>
        <taxon>Saccharomycotina</taxon>
        <taxon>Pichiomycetes</taxon>
        <taxon>Debaryomycetaceae</taxon>
        <taxon>Kurtzmaniella</taxon>
    </lineage>
</organism>
<evidence type="ECO:0000256" key="5">
    <source>
        <dbReference type="ARBA" id="ARBA00023242"/>
    </source>
</evidence>
<dbReference type="Proteomes" id="UP001497600">
    <property type="component" value="Chromosome H"/>
</dbReference>
<accession>A0ABP0EM75</accession>